<dbReference type="Gene3D" id="3.40.630.30">
    <property type="match status" value="1"/>
</dbReference>
<dbReference type="InterPro" id="IPR000182">
    <property type="entry name" value="GNAT_dom"/>
</dbReference>
<name>A0A1I0QDT4_9EURY</name>
<evidence type="ECO:0000256" key="1">
    <source>
        <dbReference type="ARBA" id="ARBA00022679"/>
    </source>
</evidence>
<feature type="compositionally biased region" description="Low complexity" evidence="3">
    <location>
        <begin position="180"/>
        <end position="199"/>
    </location>
</feature>
<protein>
    <submittedName>
        <fullName evidence="5">Ribosomal protein S18 acetylase RimI</fullName>
    </submittedName>
</protein>
<evidence type="ECO:0000313" key="5">
    <source>
        <dbReference type="EMBL" id="SEW25206.1"/>
    </source>
</evidence>
<keyword evidence="6" id="KW-1185">Reference proteome</keyword>
<evidence type="ECO:0000256" key="2">
    <source>
        <dbReference type="ARBA" id="ARBA00023315"/>
    </source>
</evidence>
<evidence type="ECO:0000313" key="6">
    <source>
        <dbReference type="Proteomes" id="UP000198518"/>
    </source>
</evidence>
<dbReference type="CDD" id="cd04301">
    <property type="entry name" value="NAT_SF"/>
    <property type="match status" value="1"/>
</dbReference>
<reference evidence="5 6" key="1">
    <citation type="submission" date="2016-10" db="EMBL/GenBank/DDBJ databases">
        <authorList>
            <person name="de Groot N.N."/>
        </authorList>
    </citation>
    <scope>NUCLEOTIDE SEQUENCE [LARGE SCALE GENOMIC DNA]</scope>
    <source>
        <strain evidence="5 6">CGMCC 1.5337</strain>
    </source>
</reference>
<evidence type="ECO:0000256" key="3">
    <source>
        <dbReference type="SAM" id="MobiDB-lite"/>
    </source>
</evidence>
<dbReference type="Pfam" id="PF00583">
    <property type="entry name" value="Acetyltransf_1"/>
    <property type="match status" value="1"/>
</dbReference>
<dbReference type="STRING" id="355548.SAMN04487945_2514"/>
<dbReference type="Pfam" id="PF19133">
    <property type="entry name" value="DUF5816"/>
    <property type="match status" value="1"/>
</dbReference>
<keyword evidence="1" id="KW-0808">Transferase</keyword>
<dbReference type="OrthoDB" id="156446at2157"/>
<keyword evidence="5" id="KW-0689">Ribosomal protein</keyword>
<dbReference type="Proteomes" id="UP000198518">
    <property type="component" value="Unassembled WGS sequence"/>
</dbReference>
<evidence type="ECO:0000259" key="4">
    <source>
        <dbReference type="PROSITE" id="PS51186"/>
    </source>
</evidence>
<dbReference type="RefSeq" id="WP_089669750.1">
    <property type="nucleotide sequence ID" value="NZ_FOJA01000001.1"/>
</dbReference>
<dbReference type="AlphaFoldDB" id="A0A1I0QDT4"/>
<organism evidence="5 6">
    <name type="scientific">Halobacterium jilantaiense</name>
    <dbReference type="NCBI Taxonomy" id="355548"/>
    <lineage>
        <taxon>Archaea</taxon>
        <taxon>Methanobacteriati</taxon>
        <taxon>Methanobacteriota</taxon>
        <taxon>Stenosarchaea group</taxon>
        <taxon>Halobacteria</taxon>
        <taxon>Halobacteriales</taxon>
        <taxon>Halobacteriaceae</taxon>
        <taxon>Halobacterium</taxon>
    </lineage>
</organism>
<feature type="domain" description="N-acetyltransferase" evidence="4">
    <location>
        <begin position="1"/>
        <end position="162"/>
    </location>
</feature>
<keyword evidence="2" id="KW-0012">Acyltransferase</keyword>
<dbReference type="SUPFAM" id="SSF55729">
    <property type="entry name" value="Acyl-CoA N-acyltransferases (Nat)"/>
    <property type="match status" value="1"/>
</dbReference>
<dbReference type="InterPro" id="IPR016181">
    <property type="entry name" value="Acyl_CoA_acyltransferase"/>
</dbReference>
<dbReference type="GO" id="GO:0005840">
    <property type="term" value="C:ribosome"/>
    <property type="evidence" value="ECO:0007669"/>
    <property type="project" value="UniProtKB-KW"/>
</dbReference>
<proteinExistence type="predicted"/>
<dbReference type="GO" id="GO:0016747">
    <property type="term" value="F:acyltransferase activity, transferring groups other than amino-acyl groups"/>
    <property type="evidence" value="ECO:0007669"/>
    <property type="project" value="InterPro"/>
</dbReference>
<keyword evidence="5" id="KW-0687">Ribonucleoprotein</keyword>
<accession>A0A1I0QDT4</accession>
<gene>
    <name evidence="5" type="ORF">SAMN04487945_2514</name>
</gene>
<dbReference type="InterPro" id="IPR050832">
    <property type="entry name" value="Bact_Acetyltransf"/>
</dbReference>
<dbReference type="PANTHER" id="PTHR43877:SF1">
    <property type="entry name" value="ACETYLTRANSFERASE"/>
    <property type="match status" value="1"/>
</dbReference>
<dbReference type="PANTHER" id="PTHR43877">
    <property type="entry name" value="AMINOALKYLPHOSPHONATE N-ACETYLTRANSFERASE-RELATED-RELATED"/>
    <property type="match status" value="1"/>
</dbReference>
<dbReference type="EMBL" id="FOJA01000001">
    <property type="protein sequence ID" value="SEW25206.1"/>
    <property type="molecule type" value="Genomic_DNA"/>
</dbReference>
<sequence>MDLREPTADDAERIADVVESSMTASHSLSPQQIDRIVDSEFGGDAVSEKLDGETTLVRVAERGENIEGEAVVGYVEGVVDGDTGELSWLFVDPEHRGRGVGTALFESMREALRDAGASTLRATVLDANTEGGQFFERFGLEHAEERDLSVGDESLVEVVFADPSTVDAGDDEQPGDAGGDDLPGTETEDGTTTATTEDGQSVVVARDERESGTDAPFFVVYTDDSREDRYGYYCANCGSLDVTMDDTERLECPDCGNDHAERSSDAYDDSYL</sequence>
<dbReference type="PROSITE" id="PS51186">
    <property type="entry name" value="GNAT"/>
    <property type="match status" value="1"/>
</dbReference>
<feature type="region of interest" description="Disordered" evidence="3">
    <location>
        <begin position="164"/>
        <end position="199"/>
    </location>
</feature>
<dbReference type="InterPro" id="IPR043854">
    <property type="entry name" value="DUF5816"/>
</dbReference>